<dbReference type="Gene3D" id="1.10.260.40">
    <property type="entry name" value="lambda repressor-like DNA-binding domains"/>
    <property type="match status" value="1"/>
</dbReference>
<dbReference type="InterPro" id="IPR010982">
    <property type="entry name" value="Lambda_DNA-bd_dom_sf"/>
</dbReference>
<dbReference type="RefSeq" id="WP_271089580.1">
    <property type="nucleotide sequence ID" value="NZ_JAPJZH010000006.1"/>
</dbReference>
<dbReference type="PANTHER" id="PTHR30146">
    <property type="entry name" value="LACI-RELATED TRANSCRIPTIONAL REPRESSOR"/>
    <property type="match status" value="1"/>
</dbReference>
<name>A0ABT4VMG4_9HYPH</name>
<dbReference type="PANTHER" id="PTHR30146:SF147">
    <property type="entry name" value="HTH-TYPE TRANSCRIPTIONAL REGULATOR DEGA"/>
    <property type="match status" value="1"/>
</dbReference>
<dbReference type="PROSITE" id="PS00356">
    <property type="entry name" value="HTH_LACI_1"/>
    <property type="match status" value="1"/>
</dbReference>
<dbReference type="InterPro" id="IPR028082">
    <property type="entry name" value="Peripla_BP_I"/>
</dbReference>
<dbReference type="SUPFAM" id="SSF47413">
    <property type="entry name" value="lambda repressor-like DNA-binding domains"/>
    <property type="match status" value="1"/>
</dbReference>
<proteinExistence type="predicted"/>
<dbReference type="Gene3D" id="3.40.50.2300">
    <property type="match status" value="2"/>
</dbReference>
<reference evidence="5" key="1">
    <citation type="submission" date="2022-11" db="EMBL/GenBank/DDBJ databases">
        <title>Hoeflea poritis sp. nov., isolated from scleractinian coral Porites lutea.</title>
        <authorList>
            <person name="Zhang G."/>
            <person name="Wei Q."/>
            <person name="Cai L."/>
        </authorList>
    </citation>
    <scope>NUCLEOTIDE SEQUENCE</scope>
    <source>
        <strain evidence="5">E7-10</strain>
    </source>
</reference>
<evidence type="ECO:0000313" key="5">
    <source>
        <dbReference type="EMBL" id="MDA4845881.1"/>
    </source>
</evidence>
<evidence type="ECO:0000256" key="3">
    <source>
        <dbReference type="ARBA" id="ARBA00023163"/>
    </source>
</evidence>
<organism evidence="5 6">
    <name type="scientific">Hoeflea poritis</name>
    <dbReference type="NCBI Taxonomy" id="2993659"/>
    <lineage>
        <taxon>Bacteria</taxon>
        <taxon>Pseudomonadati</taxon>
        <taxon>Pseudomonadota</taxon>
        <taxon>Alphaproteobacteria</taxon>
        <taxon>Hyphomicrobiales</taxon>
        <taxon>Rhizobiaceae</taxon>
        <taxon>Hoeflea</taxon>
    </lineage>
</organism>
<keyword evidence="6" id="KW-1185">Reference proteome</keyword>
<dbReference type="Pfam" id="PF13377">
    <property type="entry name" value="Peripla_BP_3"/>
    <property type="match status" value="1"/>
</dbReference>
<dbReference type="SUPFAM" id="SSF53822">
    <property type="entry name" value="Periplasmic binding protein-like I"/>
    <property type="match status" value="1"/>
</dbReference>
<keyword evidence="2" id="KW-0238">DNA-binding</keyword>
<accession>A0ABT4VMG4</accession>
<comment type="caution">
    <text evidence="5">The sequence shown here is derived from an EMBL/GenBank/DDBJ whole genome shotgun (WGS) entry which is preliminary data.</text>
</comment>
<keyword evidence="1" id="KW-0805">Transcription regulation</keyword>
<evidence type="ECO:0000313" key="6">
    <source>
        <dbReference type="Proteomes" id="UP001148313"/>
    </source>
</evidence>
<keyword evidence="3" id="KW-0804">Transcription</keyword>
<sequence>MPNSKKVTIKDVAQLAGVSPATVSLVVQGKGNLKTETRQLVAQAIEDTGYARKPSTARHSRGLQFAIIVDDISNPYFHTLYEGMETELVTAGHYATLLSSHDSVDRQRQLLRDLWETEIGGVVLVPATGTKQSDLSEFENRRRPLLMAVRRIGKTPFDYVGANPMVGMQIATEHLISLGHTAIGFVGGYQKNFAYGERYAGFASSHMSHGLTLRSELVANGGSTREFGREAAERLLNKSRRPTALIAYNDLVAIGIMDAITNAGLKPGRDIAVIGYDDIPEAELQPVPLSSIATPAGKLGELIGQALLNWSTDGADRSPLDITYPPRLVMRASCGAIDRDLSDGDLDAVADL</sequence>
<evidence type="ECO:0000256" key="2">
    <source>
        <dbReference type="ARBA" id="ARBA00023125"/>
    </source>
</evidence>
<dbReference type="Proteomes" id="UP001148313">
    <property type="component" value="Unassembled WGS sequence"/>
</dbReference>
<dbReference type="CDD" id="cd01392">
    <property type="entry name" value="HTH_LacI"/>
    <property type="match status" value="1"/>
</dbReference>
<dbReference type="PROSITE" id="PS50932">
    <property type="entry name" value="HTH_LACI_2"/>
    <property type="match status" value="1"/>
</dbReference>
<dbReference type="InterPro" id="IPR046335">
    <property type="entry name" value="LacI/GalR-like_sensor"/>
</dbReference>
<dbReference type="InterPro" id="IPR000843">
    <property type="entry name" value="HTH_LacI"/>
</dbReference>
<evidence type="ECO:0000256" key="1">
    <source>
        <dbReference type="ARBA" id="ARBA00023015"/>
    </source>
</evidence>
<evidence type="ECO:0000259" key="4">
    <source>
        <dbReference type="PROSITE" id="PS50932"/>
    </source>
</evidence>
<feature type="domain" description="HTH lacI-type" evidence="4">
    <location>
        <begin position="7"/>
        <end position="61"/>
    </location>
</feature>
<dbReference type="Pfam" id="PF00356">
    <property type="entry name" value="LacI"/>
    <property type="match status" value="1"/>
</dbReference>
<dbReference type="SMART" id="SM00354">
    <property type="entry name" value="HTH_LACI"/>
    <property type="match status" value="1"/>
</dbReference>
<dbReference type="EMBL" id="JAPJZH010000006">
    <property type="protein sequence ID" value="MDA4845881.1"/>
    <property type="molecule type" value="Genomic_DNA"/>
</dbReference>
<protein>
    <submittedName>
        <fullName evidence="5">Substrate-binding domain-containing protein</fullName>
    </submittedName>
</protein>
<gene>
    <name evidence="5" type="ORF">OOZ53_11010</name>
</gene>